<keyword evidence="1" id="KW-0812">Transmembrane</keyword>
<sequence length="335" mass="35284">MALSWWPVAVLGFICLAAAVALAVLPAMDREIRDLRPLANTSRLTRLPEYARVARRRMLSVIATVALLLILFTAAMLASARPSGWWSSSRTGDAPHDVMLCVGQPVTDPATATFLSHFAAQAGTYGTQRIGLTSPNRRVIPLTRDYSYAAEKLTDIAEVGRAPADSEPSPTQRTAAASFSPAVSYLDYTPSVADLLALCITGFPSFDAPSAHRPSLIYLGPGELRAPGETRAALFDDQQVTDMAAEAGIQVNLLATSPGGGLRDIAESTGGQYVSLDTGDAGMIRALDGIQANPPDPTAQADTVTAWYGDSPNVPLAVAAVASLLLALALVVLRR</sequence>
<protein>
    <recommendedName>
        <fullName evidence="4">VWFA domain-containing protein</fullName>
    </recommendedName>
</protein>
<dbReference type="AlphaFoldDB" id="A0A1A0Q8C8"/>
<feature type="transmembrane region" description="Helical" evidence="1">
    <location>
        <begin position="6"/>
        <end position="28"/>
    </location>
</feature>
<proteinExistence type="predicted"/>
<dbReference type="Proteomes" id="UP000192772">
    <property type="component" value="Unassembled WGS sequence"/>
</dbReference>
<comment type="caution">
    <text evidence="2">The sequence shown here is derived from an EMBL/GenBank/DDBJ whole genome shotgun (WGS) entry which is preliminary data.</text>
</comment>
<dbReference type="STRING" id="81858.BST23_11245"/>
<gene>
    <name evidence="2" type="ORF">BST23_11245</name>
</gene>
<evidence type="ECO:0000313" key="2">
    <source>
        <dbReference type="EMBL" id="ORA66274.1"/>
    </source>
</evidence>
<evidence type="ECO:0000313" key="3">
    <source>
        <dbReference type="Proteomes" id="UP000192772"/>
    </source>
</evidence>
<feature type="transmembrane region" description="Helical" evidence="1">
    <location>
        <begin position="314"/>
        <end position="333"/>
    </location>
</feature>
<name>A0A1A0Q8C8_9MYCO</name>
<organism evidence="2 3">
    <name type="scientific">Mycolicibacterium elephantis</name>
    <dbReference type="NCBI Taxonomy" id="81858"/>
    <lineage>
        <taxon>Bacteria</taxon>
        <taxon>Bacillati</taxon>
        <taxon>Actinomycetota</taxon>
        <taxon>Actinomycetes</taxon>
        <taxon>Mycobacteriales</taxon>
        <taxon>Mycobacteriaceae</taxon>
        <taxon>Mycolicibacterium</taxon>
    </lineage>
</organism>
<dbReference type="OrthoDB" id="4605582at2"/>
<keyword evidence="1" id="KW-0472">Membrane</keyword>
<evidence type="ECO:0008006" key="4">
    <source>
        <dbReference type="Google" id="ProtNLM"/>
    </source>
</evidence>
<accession>A0A1X0D1H2</accession>
<reference evidence="2 3" key="1">
    <citation type="submission" date="2017-02" db="EMBL/GenBank/DDBJ databases">
        <title>The new phylogeny of genus Mycobacterium.</title>
        <authorList>
            <person name="Tortoli E."/>
            <person name="Trovato A."/>
            <person name="Cirillo D.M."/>
        </authorList>
    </citation>
    <scope>NUCLEOTIDE SEQUENCE [LARGE SCALE GENOMIC DNA]</scope>
    <source>
        <strain evidence="2 3">FI-09383</strain>
    </source>
</reference>
<feature type="transmembrane region" description="Helical" evidence="1">
    <location>
        <begin position="58"/>
        <end position="80"/>
    </location>
</feature>
<dbReference type="RefSeq" id="WP_064892389.1">
    <property type="nucleotide sequence ID" value="NZ_LZSM01000049.1"/>
</dbReference>
<keyword evidence="1" id="KW-1133">Transmembrane helix</keyword>
<accession>A0A1A0Q8C8</accession>
<evidence type="ECO:0000256" key="1">
    <source>
        <dbReference type="SAM" id="Phobius"/>
    </source>
</evidence>
<dbReference type="EMBL" id="MVHP01000010">
    <property type="protein sequence ID" value="ORA66274.1"/>
    <property type="molecule type" value="Genomic_DNA"/>
</dbReference>